<dbReference type="Gene3D" id="1.10.246.130">
    <property type="match status" value="1"/>
</dbReference>
<dbReference type="EMBL" id="FNCV01000007">
    <property type="protein sequence ID" value="SDH45962.1"/>
    <property type="molecule type" value="Genomic_DNA"/>
</dbReference>
<dbReference type="PRINTS" id="PR01210">
    <property type="entry name" value="GGTRANSPTASE"/>
</dbReference>
<dbReference type="InterPro" id="IPR052896">
    <property type="entry name" value="GGT-like_enzyme"/>
</dbReference>
<reference evidence="2" key="1">
    <citation type="submission" date="2016-10" db="EMBL/GenBank/DDBJ databases">
        <authorList>
            <person name="Varghese N."/>
            <person name="Submissions S."/>
        </authorList>
    </citation>
    <scope>NUCLEOTIDE SEQUENCE [LARGE SCALE GENOMIC DNA]</scope>
    <source>
        <strain evidence="2">930I</strain>
    </source>
</reference>
<dbReference type="Proteomes" id="UP000217076">
    <property type="component" value="Unassembled WGS sequence"/>
</dbReference>
<dbReference type="InterPro" id="IPR029055">
    <property type="entry name" value="Ntn_hydrolases_N"/>
</dbReference>
<keyword evidence="2" id="KW-1185">Reference proteome</keyword>
<gene>
    <name evidence="1" type="ORF">SAMN05421742_10729</name>
</gene>
<evidence type="ECO:0000313" key="1">
    <source>
        <dbReference type="EMBL" id="SDH45962.1"/>
    </source>
</evidence>
<dbReference type="InterPro" id="IPR043137">
    <property type="entry name" value="GGT_ssub_C"/>
</dbReference>
<dbReference type="PANTHER" id="PTHR43881">
    <property type="entry name" value="GAMMA-GLUTAMYLTRANSPEPTIDASE (AFU_ORTHOLOGUE AFUA_4G13580)"/>
    <property type="match status" value="1"/>
</dbReference>
<accession>A0A1G8CKN6</accession>
<dbReference type="PANTHER" id="PTHR43881:SF1">
    <property type="entry name" value="GAMMA-GLUTAMYLTRANSPEPTIDASE (AFU_ORTHOLOGUE AFUA_4G13580)"/>
    <property type="match status" value="1"/>
</dbReference>
<dbReference type="STRING" id="83401.SAMN05421742_10729"/>
<name>A0A1G8CKN6_9PROT</name>
<evidence type="ECO:0000313" key="2">
    <source>
        <dbReference type="Proteomes" id="UP000217076"/>
    </source>
</evidence>
<dbReference type="GO" id="GO:0016787">
    <property type="term" value="F:hydrolase activity"/>
    <property type="evidence" value="ECO:0007669"/>
    <property type="project" value="UniProtKB-KW"/>
</dbReference>
<proteinExistence type="predicted"/>
<dbReference type="InterPro" id="IPR043138">
    <property type="entry name" value="GGT_lsub"/>
</dbReference>
<dbReference type="SUPFAM" id="SSF56235">
    <property type="entry name" value="N-terminal nucleophile aminohydrolases (Ntn hydrolases)"/>
    <property type="match status" value="1"/>
</dbReference>
<sequence>MGVGRDFQVPGRSPVLATNGLVATSHPLATAAALEVLRRGGNSMDAAICAVALLSVAEPHMTGPGGDCFVLHAPAGGAPVAYNGSGRAPAAADADLLQLNGLSAIPHRSALAVTVPGAVEAWARLAADHGRLGLDALLAPAIDLARAGCPVAPRVADDWAKEVPVLAGDPVSRELLLPGGRPPGVGETFTNPPLAEALAAIAEQGPDAFYKGWIAEDLLDTLAARGGWHAAEDFAAHRGEYVEPIATEYGGKRILECPPNGQGLTALLALNILKGFDLAGSAPLGAMRLHLQAEALRLAYADRNAFIADPEHAEVPVDDLLGEAYARHRRAAIDPAQAMGELPRLDWPPHRDTVYLCVVDGDGAATSFINSIFDAFGSAITGPRSGITLHSRGAGFVLTPGHPNRLAGGKRPMHTIIPGLVMEGDQPLMPFGVMGGQYQAAGHVHFLTNWLDFGMDVQAALDLPRAFHFAGRHEVERGIPEATVQALRSLGHVVTRAEAPIGGGQAILIDRARGVLWGGSDPRKDGCALGW</sequence>
<dbReference type="RefSeq" id="WP_092619852.1">
    <property type="nucleotide sequence ID" value="NZ_FNCV01000007.1"/>
</dbReference>
<protein>
    <submittedName>
        <fullName evidence="1">Gamma-glutamyltranspeptidase / glutathione hydrolase</fullName>
    </submittedName>
</protein>
<dbReference type="AlphaFoldDB" id="A0A1G8CKN6"/>
<dbReference type="OrthoDB" id="9781342at2"/>
<keyword evidence="1" id="KW-0378">Hydrolase</keyword>
<dbReference type="Pfam" id="PF01019">
    <property type="entry name" value="G_glu_transpept"/>
    <property type="match status" value="1"/>
</dbReference>
<dbReference type="Gene3D" id="3.60.20.40">
    <property type="match status" value="1"/>
</dbReference>
<organism evidence="1 2">
    <name type="scientific">Roseospirillum parvum</name>
    <dbReference type="NCBI Taxonomy" id="83401"/>
    <lineage>
        <taxon>Bacteria</taxon>
        <taxon>Pseudomonadati</taxon>
        <taxon>Pseudomonadota</taxon>
        <taxon>Alphaproteobacteria</taxon>
        <taxon>Rhodospirillales</taxon>
        <taxon>Rhodospirillaceae</taxon>
        <taxon>Roseospirillum</taxon>
    </lineage>
</organism>